<feature type="chain" id="PRO_5013032423" evidence="1">
    <location>
        <begin position="36"/>
        <end position="122"/>
    </location>
</feature>
<keyword evidence="3" id="KW-1185">Reference proteome</keyword>
<name>A0A246JL40_9BURK</name>
<protein>
    <submittedName>
        <fullName evidence="2">Uncharacterized protein</fullName>
    </submittedName>
</protein>
<accession>A0A246JL40</accession>
<feature type="signal peptide" evidence="1">
    <location>
        <begin position="1"/>
        <end position="35"/>
    </location>
</feature>
<sequence>MEKMKQPATGPARRAMGSSLALVVAALAVTPSLSAQTTPTFSEYNKNIALLAAQGTEYYVNFHEPFSQQCIWGVAYIKAEQKGLYITLLAAKLAGRKINKITYLQAGGNGTICYLDQVELRD</sequence>
<organism evidence="2 3">
    <name type="scientific">Roseateles aquatilis</name>
    <dbReference type="NCBI Taxonomy" id="431061"/>
    <lineage>
        <taxon>Bacteria</taxon>
        <taxon>Pseudomonadati</taxon>
        <taxon>Pseudomonadota</taxon>
        <taxon>Betaproteobacteria</taxon>
        <taxon>Burkholderiales</taxon>
        <taxon>Sphaerotilaceae</taxon>
        <taxon>Roseateles</taxon>
    </lineage>
</organism>
<dbReference type="EMBL" id="NIOF01000001">
    <property type="protein sequence ID" value="OWQ93213.1"/>
    <property type="molecule type" value="Genomic_DNA"/>
</dbReference>
<reference evidence="2 3" key="1">
    <citation type="journal article" date="2008" name="Int. J. Syst. Evol. Microbiol.">
        <title>Description of Roseateles aquatilis sp. nov. and Roseateles terrae sp. nov., in the class Betaproteobacteria, and emended description of the genus Roseateles.</title>
        <authorList>
            <person name="Gomila M."/>
            <person name="Bowien B."/>
            <person name="Falsen E."/>
            <person name="Moore E.R."/>
            <person name="Lalucat J."/>
        </authorList>
    </citation>
    <scope>NUCLEOTIDE SEQUENCE [LARGE SCALE GENOMIC DNA]</scope>
    <source>
        <strain evidence="2 3">CCUG 48205</strain>
    </source>
</reference>
<evidence type="ECO:0000256" key="1">
    <source>
        <dbReference type="SAM" id="SignalP"/>
    </source>
</evidence>
<evidence type="ECO:0000313" key="2">
    <source>
        <dbReference type="EMBL" id="OWQ93213.1"/>
    </source>
</evidence>
<keyword evidence="1" id="KW-0732">Signal</keyword>
<dbReference type="OrthoDB" id="5918783at2"/>
<comment type="caution">
    <text evidence="2">The sequence shown here is derived from an EMBL/GenBank/DDBJ whole genome shotgun (WGS) entry which is preliminary data.</text>
</comment>
<evidence type="ECO:0000313" key="3">
    <source>
        <dbReference type="Proteomes" id="UP000197468"/>
    </source>
</evidence>
<dbReference type="Proteomes" id="UP000197468">
    <property type="component" value="Unassembled WGS sequence"/>
</dbReference>
<dbReference type="AlphaFoldDB" id="A0A246JL40"/>
<proteinExistence type="predicted"/>
<dbReference type="RefSeq" id="WP_088382362.1">
    <property type="nucleotide sequence ID" value="NZ_NIOF01000001.1"/>
</dbReference>
<gene>
    <name evidence="2" type="ORF">CDN99_01585</name>
</gene>